<dbReference type="PANTHER" id="PTHR33529:SF6">
    <property type="entry name" value="YJGP_YJGQ FAMILY PERMEASE"/>
    <property type="match status" value="1"/>
</dbReference>
<evidence type="ECO:0000256" key="1">
    <source>
        <dbReference type="ARBA" id="ARBA00004651"/>
    </source>
</evidence>
<gene>
    <name evidence="7" type="ORF">SAMN04487931_101157</name>
</gene>
<organism evidence="7 8">
    <name type="scientific">Desulfobacula phenolica</name>
    <dbReference type="NCBI Taxonomy" id="90732"/>
    <lineage>
        <taxon>Bacteria</taxon>
        <taxon>Pseudomonadati</taxon>
        <taxon>Thermodesulfobacteriota</taxon>
        <taxon>Desulfobacteria</taxon>
        <taxon>Desulfobacterales</taxon>
        <taxon>Desulfobacteraceae</taxon>
        <taxon>Desulfobacula</taxon>
    </lineage>
</organism>
<feature type="transmembrane region" description="Helical" evidence="6">
    <location>
        <begin position="342"/>
        <end position="364"/>
    </location>
</feature>
<feature type="transmembrane region" description="Helical" evidence="6">
    <location>
        <begin position="317"/>
        <end position="336"/>
    </location>
</feature>
<evidence type="ECO:0000256" key="5">
    <source>
        <dbReference type="ARBA" id="ARBA00023136"/>
    </source>
</evidence>
<dbReference type="Pfam" id="PF03739">
    <property type="entry name" value="LptF_LptG"/>
    <property type="match status" value="1"/>
</dbReference>
<evidence type="ECO:0000256" key="2">
    <source>
        <dbReference type="ARBA" id="ARBA00022475"/>
    </source>
</evidence>
<feature type="transmembrane region" description="Helical" evidence="6">
    <location>
        <begin position="102"/>
        <end position="127"/>
    </location>
</feature>
<sequence length="393" mass="44075">MKNFNIINRYIFWELLSPFFISLFFLTFVFLMTRIPDITNMVVNYNADISSIGLMVVYTLPRFLEFTIPMSVMISILLTFMRMSEENEIVALKGAGVSLYKLLPPVLVFCLSGVLLSLWVTVFGVSWGKLSLKTKMIEIAGSNMDVAIQERQFNSKIENILIYVSHVDMSTKIMKDVFIEDRRTKGVVSICVSPSGKLIRPGNGQTYTIRLYDGVINQVDINEKAVSNIEFGSYDINIDLNSLNKGNNKISKDLDERSLVDLVGLIRSGIKDKALLTEALMELHEKFSIPFACLSLGVLAFPLGIQAASLRRSSGFGFGLFFFFLYYFLLAAGWSVGETGNYPPIICMWLPNVIIGGVGVYFLVRNAKEKPIQLPGFVRKAGLALKQKLARKI</sequence>
<feature type="transmembrane region" description="Helical" evidence="6">
    <location>
        <begin position="12"/>
        <end position="32"/>
    </location>
</feature>
<evidence type="ECO:0000313" key="8">
    <source>
        <dbReference type="Proteomes" id="UP000199608"/>
    </source>
</evidence>
<protein>
    <submittedName>
        <fullName evidence="7">Lipopolysaccharide export system permease protein</fullName>
    </submittedName>
</protein>
<dbReference type="GO" id="GO:0015920">
    <property type="term" value="P:lipopolysaccharide transport"/>
    <property type="evidence" value="ECO:0007669"/>
    <property type="project" value="TreeGrafter"/>
</dbReference>
<dbReference type="GO" id="GO:0055085">
    <property type="term" value="P:transmembrane transport"/>
    <property type="evidence" value="ECO:0007669"/>
    <property type="project" value="InterPro"/>
</dbReference>
<evidence type="ECO:0000313" key="7">
    <source>
        <dbReference type="EMBL" id="SDT84198.1"/>
    </source>
</evidence>
<dbReference type="Proteomes" id="UP000199608">
    <property type="component" value="Unassembled WGS sequence"/>
</dbReference>
<evidence type="ECO:0000256" key="6">
    <source>
        <dbReference type="SAM" id="Phobius"/>
    </source>
</evidence>
<dbReference type="PANTHER" id="PTHR33529">
    <property type="entry name" value="SLR0882 PROTEIN-RELATED"/>
    <property type="match status" value="1"/>
</dbReference>
<keyword evidence="2" id="KW-1003">Cell membrane</keyword>
<dbReference type="AlphaFoldDB" id="A0A1H2DPA7"/>
<proteinExistence type="predicted"/>
<comment type="subcellular location">
    <subcellularLocation>
        <location evidence="1">Cell membrane</location>
        <topology evidence="1">Multi-pass membrane protein</topology>
    </subcellularLocation>
</comment>
<keyword evidence="5 6" id="KW-0472">Membrane</keyword>
<dbReference type="InterPro" id="IPR030922">
    <property type="entry name" value="LptF"/>
</dbReference>
<dbReference type="InterPro" id="IPR005495">
    <property type="entry name" value="LptG/LptF_permease"/>
</dbReference>
<keyword evidence="4 6" id="KW-1133">Transmembrane helix</keyword>
<dbReference type="RefSeq" id="WP_092229486.1">
    <property type="nucleotide sequence ID" value="NZ_FNLL01000001.1"/>
</dbReference>
<dbReference type="EMBL" id="FNLL01000001">
    <property type="protein sequence ID" value="SDT84198.1"/>
    <property type="molecule type" value="Genomic_DNA"/>
</dbReference>
<accession>A0A1H2DPA7</accession>
<dbReference type="NCBIfam" id="TIGR04407">
    <property type="entry name" value="LptF_YjgP"/>
    <property type="match status" value="1"/>
</dbReference>
<keyword evidence="3 6" id="KW-0812">Transmembrane</keyword>
<keyword evidence="8" id="KW-1185">Reference proteome</keyword>
<reference evidence="8" key="1">
    <citation type="submission" date="2016-10" db="EMBL/GenBank/DDBJ databases">
        <authorList>
            <person name="Varghese N."/>
            <person name="Submissions S."/>
        </authorList>
    </citation>
    <scope>NUCLEOTIDE SEQUENCE [LARGE SCALE GENOMIC DNA]</scope>
    <source>
        <strain evidence="8">DSM 3384</strain>
    </source>
</reference>
<dbReference type="GO" id="GO:0043190">
    <property type="term" value="C:ATP-binding cassette (ABC) transporter complex"/>
    <property type="evidence" value="ECO:0007669"/>
    <property type="project" value="InterPro"/>
</dbReference>
<name>A0A1H2DPA7_9BACT</name>
<evidence type="ECO:0000256" key="3">
    <source>
        <dbReference type="ARBA" id="ARBA00022692"/>
    </source>
</evidence>
<feature type="transmembrane region" description="Helical" evidence="6">
    <location>
        <begin position="63"/>
        <end position="81"/>
    </location>
</feature>
<evidence type="ECO:0000256" key="4">
    <source>
        <dbReference type="ARBA" id="ARBA00022989"/>
    </source>
</evidence>